<dbReference type="GO" id="GO:0005737">
    <property type="term" value="C:cytoplasm"/>
    <property type="evidence" value="ECO:0007669"/>
    <property type="project" value="InterPro"/>
</dbReference>
<sequence>MSMTTILETLRPFGITRCYKGFPLTVYAIHLAVMEEDRLEEITEKIYRETADHFGCKWTAVERNLRTVVSRAWQVNPDLLCRMAGYPLTAAPTASEFIEIIASYIIRSRQTS</sequence>
<evidence type="ECO:0000313" key="2">
    <source>
        <dbReference type="EMBL" id="RFT07051.1"/>
    </source>
</evidence>
<dbReference type="GO" id="GO:0003700">
    <property type="term" value="F:DNA-binding transcription factor activity"/>
    <property type="evidence" value="ECO:0007669"/>
    <property type="project" value="InterPro"/>
</dbReference>
<evidence type="ECO:0000313" key="3">
    <source>
        <dbReference type="Proteomes" id="UP000260649"/>
    </source>
</evidence>
<gene>
    <name evidence="2" type="ORF">DV520_03390</name>
</gene>
<dbReference type="GO" id="GO:0042173">
    <property type="term" value="P:regulation of sporulation resulting in formation of a cellular spore"/>
    <property type="evidence" value="ECO:0007669"/>
    <property type="project" value="InterPro"/>
</dbReference>
<dbReference type="InterPro" id="IPR014879">
    <property type="entry name" value="Spo0A_C"/>
</dbReference>
<dbReference type="Proteomes" id="UP000260649">
    <property type="component" value="Unassembled WGS sequence"/>
</dbReference>
<proteinExistence type="predicted"/>
<comment type="caution">
    <text evidence="2">The sequence shown here is derived from an EMBL/GenBank/DDBJ whole genome shotgun (WGS) entry which is preliminary data.</text>
</comment>
<dbReference type="EMBL" id="QQRQ01000004">
    <property type="protein sequence ID" value="RFT07051.1"/>
    <property type="molecule type" value="Genomic_DNA"/>
</dbReference>
<reference evidence="2 3" key="1">
    <citation type="submission" date="2018-07" db="EMBL/GenBank/DDBJ databases">
        <title>GABA Modulating Bacteria of the Human Gut Microbiota.</title>
        <authorList>
            <person name="Strandwitz P."/>
            <person name="Kim K.H."/>
            <person name="Terekhova D."/>
            <person name="Liu J.K."/>
            <person name="Sharma A."/>
            <person name="Levering J."/>
            <person name="Mcdonald D."/>
            <person name="Dietrich D."/>
            <person name="Ramadhar T.R."/>
            <person name="Lekbua A."/>
            <person name="Mroue N."/>
            <person name="Liston C."/>
            <person name="Stewart E.J."/>
            <person name="Dubin M.J."/>
            <person name="Zengler K."/>
            <person name="Knight R."/>
            <person name="Gilbert J.A."/>
            <person name="Clardy J."/>
            <person name="Lewis K."/>
        </authorList>
    </citation>
    <scope>NUCLEOTIDE SEQUENCE [LARGE SCALE GENOMIC DNA]</scope>
    <source>
        <strain evidence="2 3">KLE1738</strain>
    </source>
</reference>
<dbReference type="AlphaFoldDB" id="A0A3E2B509"/>
<dbReference type="OrthoDB" id="9781230at2"/>
<dbReference type="GO" id="GO:0005509">
    <property type="term" value="F:calcium ion binding"/>
    <property type="evidence" value="ECO:0007669"/>
    <property type="project" value="InterPro"/>
</dbReference>
<dbReference type="InterPro" id="IPR036388">
    <property type="entry name" value="WH-like_DNA-bd_sf"/>
</dbReference>
<organism evidence="2 3">
    <name type="scientific">Evtepia gabavorous</name>
    <dbReference type="NCBI Taxonomy" id="2211183"/>
    <lineage>
        <taxon>Bacteria</taxon>
        <taxon>Bacillati</taxon>
        <taxon>Bacillota</taxon>
        <taxon>Clostridia</taxon>
        <taxon>Eubacteriales</taxon>
        <taxon>Evtepia</taxon>
    </lineage>
</organism>
<keyword evidence="3" id="KW-1185">Reference proteome</keyword>
<name>A0A3E2B509_9FIRM</name>
<dbReference type="Pfam" id="PF08769">
    <property type="entry name" value="Spo0A_C"/>
    <property type="match status" value="1"/>
</dbReference>
<dbReference type="GO" id="GO:0003677">
    <property type="term" value="F:DNA binding"/>
    <property type="evidence" value="ECO:0007669"/>
    <property type="project" value="InterPro"/>
</dbReference>
<protein>
    <recommendedName>
        <fullName evidence="1">Sporulation initiation factor Spo0A C-terminal domain-containing protein</fullName>
    </recommendedName>
</protein>
<evidence type="ECO:0000259" key="1">
    <source>
        <dbReference type="Pfam" id="PF08769"/>
    </source>
</evidence>
<dbReference type="InterPro" id="IPR016032">
    <property type="entry name" value="Sig_transdc_resp-reg_C-effctor"/>
</dbReference>
<dbReference type="Gene3D" id="1.10.10.10">
    <property type="entry name" value="Winged helix-like DNA-binding domain superfamily/Winged helix DNA-binding domain"/>
    <property type="match status" value="1"/>
</dbReference>
<accession>A0A3E2B509</accession>
<feature type="domain" description="Sporulation initiation factor Spo0A C-terminal" evidence="1">
    <location>
        <begin position="7"/>
        <end position="105"/>
    </location>
</feature>
<dbReference type="SUPFAM" id="SSF46894">
    <property type="entry name" value="C-terminal effector domain of the bipartite response regulators"/>
    <property type="match status" value="1"/>
</dbReference>